<dbReference type="Proteomes" id="UP000055048">
    <property type="component" value="Unassembled WGS sequence"/>
</dbReference>
<dbReference type="PROSITE" id="PS50994">
    <property type="entry name" value="INTEGRASE"/>
    <property type="match status" value="1"/>
</dbReference>
<dbReference type="PANTHER" id="PTHR37984:SF15">
    <property type="entry name" value="INTEGRASE CATALYTIC DOMAIN-CONTAINING PROTEIN"/>
    <property type="match status" value="1"/>
</dbReference>
<feature type="region of interest" description="Disordered" evidence="1">
    <location>
        <begin position="280"/>
        <end position="327"/>
    </location>
</feature>
<gene>
    <name evidence="3" type="primary">gag-pol</name>
    <name evidence="3" type="ORF">T05_15232</name>
</gene>
<name>A0A0V0T5G6_9BILA</name>
<accession>A0A0V0T5G6</accession>
<proteinExistence type="predicted"/>
<evidence type="ECO:0000259" key="2">
    <source>
        <dbReference type="PROSITE" id="PS50994"/>
    </source>
</evidence>
<dbReference type="SUPFAM" id="SSF53098">
    <property type="entry name" value="Ribonuclease H-like"/>
    <property type="match status" value="1"/>
</dbReference>
<evidence type="ECO:0000313" key="4">
    <source>
        <dbReference type="Proteomes" id="UP000055048"/>
    </source>
</evidence>
<dbReference type="GO" id="GO:0015074">
    <property type="term" value="P:DNA integration"/>
    <property type="evidence" value="ECO:0007669"/>
    <property type="project" value="InterPro"/>
</dbReference>
<dbReference type="InterPro" id="IPR001584">
    <property type="entry name" value="Integrase_cat-core"/>
</dbReference>
<feature type="compositionally biased region" description="Basic residues" evidence="1">
    <location>
        <begin position="296"/>
        <end position="305"/>
    </location>
</feature>
<feature type="domain" description="Integrase catalytic" evidence="2">
    <location>
        <begin position="144"/>
        <end position="245"/>
    </location>
</feature>
<dbReference type="EMBL" id="JYDJ01000606">
    <property type="protein sequence ID" value="KRX34225.1"/>
    <property type="molecule type" value="Genomic_DNA"/>
</dbReference>
<dbReference type="OrthoDB" id="5865975at2759"/>
<sequence length="407" mass="45029">MAASTVHRPHAVGATELARLIPVARHCQTSSDPDLRSLWRDGRGVFRVDEDGLLRRRQASSDRADDQLLVPKELRNAVLAAMHNTTFGGHFASRRTLGLPHVCRAKRTDTEIQGAPTDARSILCVPNTGHGLFGPLGRDSYPKFGRFGAPIRLHSDQRRSFESALIREVCKIFDVEKSRSSPYHPHANGLVERTNRTLLNTLAKLCHESKDRSWDQLLPLATVAYNSAVHETTGQSPFCMLFGKQICLSLNATLDVPPGTARNAEDYIVQLRENLQKVHSTAFDRSMRSSSAIRKSPTRKRRRTGSKPTNYKLASRRTASKMSEDRGDAWSFTATGRRHTTPALIKKQPPSEVNTRRIWRSSVPRPLNGVEHGGSGGRPDTSVIFCCTTNVGGLRTDLPRGSGSVTT</sequence>
<dbReference type="InterPro" id="IPR036397">
    <property type="entry name" value="RNaseH_sf"/>
</dbReference>
<dbReference type="InterPro" id="IPR012337">
    <property type="entry name" value="RNaseH-like_sf"/>
</dbReference>
<dbReference type="InterPro" id="IPR050951">
    <property type="entry name" value="Retrovirus_Pol_polyprotein"/>
</dbReference>
<dbReference type="GO" id="GO:0003676">
    <property type="term" value="F:nucleic acid binding"/>
    <property type="evidence" value="ECO:0007669"/>
    <property type="project" value="InterPro"/>
</dbReference>
<dbReference type="Gene3D" id="3.30.420.10">
    <property type="entry name" value="Ribonuclease H-like superfamily/Ribonuclease H"/>
    <property type="match status" value="1"/>
</dbReference>
<comment type="caution">
    <text evidence="3">The sequence shown here is derived from an EMBL/GenBank/DDBJ whole genome shotgun (WGS) entry which is preliminary data.</text>
</comment>
<protein>
    <submittedName>
        <fullName evidence="3">Gag-Pol polyprotein</fullName>
    </submittedName>
</protein>
<evidence type="ECO:0000256" key="1">
    <source>
        <dbReference type="SAM" id="MobiDB-lite"/>
    </source>
</evidence>
<dbReference type="PANTHER" id="PTHR37984">
    <property type="entry name" value="PROTEIN CBG26694"/>
    <property type="match status" value="1"/>
</dbReference>
<keyword evidence="4" id="KW-1185">Reference proteome</keyword>
<reference evidence="3 4" key="1">
    <citation type="submission" date="2015-01" db="EMBL/GenBank/DDBJ databases">
        <title>Evolution of Trichinella species and genotypes.</title>
        <authorList>
            <person name="Korhonen P.K."/>
            <person name="Edoardo P."/>
            <person name="Giuseppe L.R."/>
            <person name="Gasser R.B."/>
        </authorList>
    </citation>
    <scope>NUCLEOTIDE SEQUENCE [LARGE SCALE GENOMIC DNA]</scope>
    <source>
        <strain evidence="3">ISS417</strain>
    </source>
</reference>
<dbReference type="AlphaFoldDB" id="A0A0V0T5G6"/>
<evidence type="ECO:0000313" key="3">
    <source>
        <dbReference type="EMBL" id="KRX34225.1"/>
    </source>
</evidence>
<organism evidence="3 4">
    <name type="scientific">Trichinella murrelli</name>
    <dbReference type="NCBI Taxonomy" id="144512"/>
    <lineage>
        <taxon>Eukaryota</taxon>
        <taxon>Metazoa</taxon>
        <taxon>Ecdysozoa</taxon>
        <taxon>Nematoda</taxon>
        <taxon>Enoplea</taxon>
        <taxon>Dorylaimia</taxon>
        <taxon>Trichinellida</taxon>
        <taxon>Trichinellidae</taxon>
        <taxon>Trichinella</taxon>
    </lineage>
</organism>
<dbReference type="STRING" id="144512.A0A0V0T5G6"/>